<evidence type="ECO:0000313" key="3">
    <source>
        <dbReference type="Proteomes" id="UP000053825"/>
    </source>
</evidence>
<feature type="compositionally biased region" description="Acidic residues" evidence="1">
    <location>
        <begin position="114"/>
        <end position="147"/>
    </location>
</feature>
<feature type="compositionally biased region" description="Basic and acidic residues" evidence="1">
    <location>
        <begin position="274"/>
        <end position="284"/>
    </location>
</feature>
<accession>A0A0L7R6V1</accession>
<feature type="compositionally biased region" description="Basic residues" evidence="1">
    <location>
        <begin position="258"/>
        <end position="271"/>
    </location>
</feature>
<sequence>MVGNGRDVVRSLERLYAVPSEKLRVWSIWLSKIGEIADEWQRWLRAHIDFAIRLMEQLQAAEEALSRSNVEEGDQPAEVSSRDGEEEAAEVPQEAGDSDRATLPAKSVVSLQEPAEEAADGEEVAEEEETKEEVDDAGEASDEAVEDIGEKGDESEDAGRKMWPLGRPWEHLGLEDEIDEEPFVRLPLPRSESEMSQFLKMFTHEATVYRSYYKHWRETADRAIDEIGGRTVMATFVVQGKDEHGQIKKQKPAPPKPKFGKRSKTTIKKSTTKSPEEPPRRESSDSNGEQFYTPLSSEVAIDELPNPGTPTNGATRESSKVEMPTEEPASSKAQLSKAEMSKVRVIEVTDLVKDCARAQEPLPYIFYLKAEPDIDIAIEHDDVVVIEEDTDRENIVGDFRRVFFNLTDKPCKGGKPWMF</sequence>
<organism evidence="2 3">
    <name type="scientific">Habropoda laboriosa</name>
    <dbReference type="NCBI Taxonomy" id="597456"/>
    <lineage>
        <taxon>Eukaryota</taxon>
        <taxon>Metazoa</taxon>
        <taxon>Ecdysozoa</taxon>
        <taxon>Arthropoda</taxon>
        <taxon>Hexapoda</taxon>
        <taxon>Insecta</taxon>
        <taxon>Pterygota</taxon>
        <taxon>Neoptera</taxon>
        <taxon>Endopterygota</taxon>
        <taxon>Hymenoptera</taxon>
        <taxon>Apocrita</taxon>
        <taxon>Aculeata</taxon>
        <taxon>Apoidea</taxon>
        <taxon>Anthophila</taxon>
        <taxon>Apidae</taxon>
        <taxon>Habropoda</taxon>
    </lineage>
</organism>
<reference evidence="2 3" key="1">
    <citation type="submission" date="2015-07" db="EMBL/GenBank/DDBJ databases">
        <title>The genome of Habropoda laboriosa.</title>
        <authorList>
            <person name="Pan H."/>
            <person name="Kapheim K."/>
        </authorList>
    </citation>
    <scope>NUCLEOTIDE SEQUENCE [LARGE SCALE GENOMIC DNA]</scope>
    <source>
        <strain evidence="2">0110345459</strain>
    </source>
</reference>
<feature type="region of interest" description="Disordered" evidence="1">
    <location>
        <begin position="65"/>
        <end position="164"/>
    </location>
</feature>
<feature type="compositionally biased region" description="Polar residues" evidence="1">
    <location>
        <begin position="285"/>
        <end position="296"/>
    </location>
</feature>
<dbReference type="STRING" id="597456.A0A0L7R6V1"/>
<name>A0A0L7R6V1_9HYME</name>
<gene>
    <name evidence="2" type="ORF">WH47_08947</name>
</gene>
<proteinExistence type="predicted"/>
<feature type="region of interest" description="Disordered" evidence="1">
    <location>
        <begin position="241"/>
        <end position="335"/>
    </location>
</feature>
<dbReference type="Proteomes" id="UP000053825">
    <property type="component" value="Unassembled WGS sequence"/>
</dbReference>
<evidence type="ECO:0000256" key="1">
    <source>
        <dbReference type="SAM" id="MobiDB-lite"/>
    </source>
</evidence>
<evidence type="ECO:0000313" key="2">
    <source>
        <dbReference type="EMBL" id="KOC66554.1"/>
    </source>
</evidence>
<dbReference type="EMBL" id="KQ414646">
    <property type="protein sequence ID" value="KOC66554.1"/>
    <property type="molecule type" value="Genomic_DNA"/>
</dbReference>
<keyword evidence="3" id="KW-1185">Reference proteome</keyword>
<feature type="compositionally biased region" description="Basic and acidic residues" evidence="1">
    <location>
        <begin position="148"/>
        <end position="160"/>
    </location>
</feature>
<dbReference type="AlphaFoldDB" id="A0A0L7R6V1"/>
<protein>
    <submittedName>
        <fullName evidence="2">Uncharacterized protein</fullName>
    </submittedName>
</protein>